<organism evidence="1 2">
    <name type="scientific">Virgibacillus siamensis</name>
    <dbReference type="NCBI Taxonomy" id="480071"/>
    <lineage>
        <taxon>Bacteria</taxon>
        <taxon>Bacillati</taxon>
        <taxon>Bacillota</taxon>
        <taxon>Bacilli</taxon>
        <taxon>Bacillales</taxon>
        <taxon>Bacillaceae</taxon>
        <taxon>Virgibacillus</taxon>
    </lineage>
</organism>
<keyword evidence="2" id="KW-1185">Reference proteome</keyword>
<reference evidence="2" key="1">
    <citation type="journal article" date="2019" name="Int. J. Syst. Evol. Microbiol.">
        <title>The Global Catalogue of Microorganisms (GCM) 10K type strain sequencing project: providing services to taxonomists for standard genome sequencing and annotation.</title>
        <authorList>
            <consortium name="The Broad Institute Genomics Platform"/>
            <consortium name="The Broad Institute Genome Sequencing Center for Infectious Disease"/>
            <person name="Wu L."/>
            <person name="Ma J."/>
        </authorList>
    </citation>
    <scope>NUCLEOTIDE SEQUENCE [LARGE SCALE GENOMIC DNA]</scope>
    <source>
        <strain evidence="2">JCM 15395</strain>
    </source>
</reference>
<dbReference type="EMBL" id="BAAADS010000009">
    <property type="protein sequence ID" value="GAA0598679.1"/>
    <property type="molecule type" value="Genomic_DNA"/>
</dbReference>
<sequence>MDELGATELSSCKKFYNFQTIRKGMNQTDSYLFVNAEYGLPVYWSPLPGK</sequence>
<protein>
    <submittedName>
        <fullName evidence="1">Uncharacterized protein</fullName>
    </submittedName>
</protein>
<gene>
    <name evidence="1" type="ORF">GCM10009001_13610</name>
</gene>
<comment type="caution">
    <text evidence="1">The sequence shown here is derived from an EMBL/GenBank/DDBJ whole genome shotgun (WGS) entry which is preliminary data.</text>
</comment>
<accession>A0ABP3QWF5</accession>
<evidence type="ECO:0000313" key="2">
    <source>
        <dbReference type="Proteomes" id="UP001500866"/>
    </source>
</evidence>
<name>A0ABP3QWF5_9BACI</name>
<evidence type="ECO:0000313" key="1">
    <source>
        <dbReference type="EMBL" id="GAA0598679.1"/>
    </source>
</evidence>
<proteinExistence type="predicted"/>
<dbReference type="Proteomes" id="UP001500866">
    <property type="component" value="Unassembled WGS sequence"/>
</dbReference>